<evidence type="ECO:0000256" key="1">
    <source>
        <dbReference type="SAM" id="MobiDB-lite"/>
    </source>
</evidence>
<organism evidence="2 3">
    <name type="scientific">Steinernema carpocapsae</name>
    <name type="common">Entomopathogenic nematode</name>
    <dbReference type="NCBI Taxonomy" id="34508"/>
    <lineage>
        <taxon>Eukaryota</taxon>
        <taxon>Metazoa</taxon>
        <taxon>Ecdysozoa</taxon>
        <taxon>Nematoda</taxon>
        <taxon>Chromadorea</taxon>
        <taxon>Rhabditida</taxon>
        <taxon>Tylenchina</taxon>
        <taxon>Panagrolaimomorpha</taxon>
        <taxon>Strongyloidoidea</taxon>
        <taxon>Steinernematidae</taxon>
        <taxon>Steinernema</taxon>
    </lineage>
</organism>
<protein>
    <submittedName>
        <fullName evidence="2">Uncharacterized protein</fullName>
    </submittedName>
</protein>
<comment type="caution">
    <text evidence="2">The sequence shown here is derived from an EMBL/GenBank/DDBJ whole genome shotgun (WGS) entry which is preliminary data.</text>
</comment>
<keyword evidence="3" id="KW-1185">Reference proteome</keyword>
<name>A0A4U5LS08_STECR</name>
<evidence type="ECO:0000313" key="2">
    <source>
        <dbReference type="EMBL" id="TKR58800.1"/>
    </source>
</evidence>
<feature type="region of interest" description="Disordered" evidence="1">
    <location>
        <begin position="1"/>
        <end position="20"/>
    </location>
</feature>
<accession>A0A4U5LS08</accession>
<sequence length="73" mass="8212">MASSYSHRTIGASRRQRPHVRQLTQMSLDAAIEKLTTPNVTKETVEKTIILPKIKKSQSSSLSIEQMFAARVK</sequence>
<dbReference type="AlphaFoldDB" id="A0A4U5LS08"/>
<gene>
    <name evidence="2" type="ORF">L596_030203</name>
</gene>
<dbReference type="Proteomes" id="UP000298663">
    <property type="component" value="Unassembled WGS sequence"/>
</dbReference>
<proteinExistence type="predicted"/>
<reference evidence="2 3" key="1">
    <citation type="journal article" date="2015" name="Genome Biol.">
        <title>Comparative genomics of Steinernema reveals deeply conserved gene regulatory networks.</title>
        <authorList>
            <person name="Dillman A.R."/>
            <person name="Macchietto M."/>
            <person name="Porter C.F."/>
            <person name="Rogers A."/>
            <person name="Williams B."/>
            <person name="Antoshechkin I."/>
            <person name="Lee M.M."/>
            <person name="Goodwin Z."/>
            <person name="Lu X."/>
            <person name="Lewis E.E."/>
            <person name="Goodrich-Blair H."/>
            <person name="Stock S.P."/>
            <person name="Adams B.J."/>
            <person name="Sternberg P.W."/>
            <person name="Mortazavi A."/>
        </authorList>
    </citation>
    <scope>NUCLEOTIDE SEQUENCE [LARGE SCALE GENOMIC DNA]</scope>
    <source>
        <strain evidence="2 3">ALL</strain>
    </source>
</reference>
<dbReference type="EMBL" id="AZBU02000013">
    <property type="protein sequence ID" value="TKR58800.1"/>
    <property type="molecule type" value="Genomic_DNA"/>
</dbReference>
<evidence type="ECO:0000313" key="3">
    <source>
        <dbReference type="Proteomes" id="UP000298663"/>
    </source>
</evidence>
<reference evidence="2 3" key="2">
    <citation type="journal article" date="2019" name="G3 (Bethesda)">
        <title>Hybrid Assembly of the Genome of the Entomopathogenic Nematode Steinernema carpocapsae Identifies the X-Chromosome.</title>
        <authorList>
            <person name="Serra L."/>
            <person name="Macchietto M."/>
            <person name="Macias-Munoz A."/>
            <person name="McGill C.J."/>
            <person name="Rodriguez I.M."/>
            <person name="Rodriguez B."/>
            <person name="Murad R."/>
            <person name="Mortazavi A."/>
        </authorList>
    </citation>
    <scope>NUCLEOTIDE SEQUENCE [LARGE SCALE GENOMIC DNA]</scope>
    <source>
        <strain evidence="2 3">ALL</strain>
    </source>
</reference>